<sequence>MLCLRRKRVVPGGYKGYNAVAEWTRCKPVWSGKKDRRSISANLKRSPQRSRRRAASRALMPVVPMVPSSMWRVSGLDEGPHCHNIFPDRISVNRFAARYGTAIRAAEGEVCSSPNAGPSWRRAPLLSDPRSPTAGPAALDRLRRQYTRAPKHPSPLNPARDSAPSEYVPPQPARPPSGAISLPLVRTRRSCRRKVAAMPFAHYVEHGCPRHCAQCARDRLDKRLLLHRAIHPPPPPPPSADAMLVDAPLLPAAPLPPLADLALAPLQYPPGAPMLKDLNDFDDREDPMEGIGDDQTYNFGALFA</sequence>
<evidence type="ECO:0000313" key="3">
    <source>
        <dbReference type="Proteomes" id="UP000007431"/>
    </source>
</evidence>
<dbReference type="OrthoDB" id="2946856at2759"/>
<dbReference type="Proteomes" id="UP000007431">
    <property type="component" value="Unassembled WGS sequence"/>
</dbReference>
<dbReference type="EMBL" id="GL377306">
    <property type="protein sequence ID" value="EFI97267.1"/>
    <property type="molecule type" value="Genomic_DNA"/>
</dbReference>
<dbReference type="RefSeq" id="XP_003032170.1">
    <property type="nucleotide sequence ID" value="XM_003032124.1"/>
</dbReference>
<keyword evidence="3" id="KW-1185">Reference proteome</keyword>
<organism evidence="3">
    <name type="scientific">Schizophyllum commune (strain H4-8 / FGSC 9210)</name>
    <name type="common">Split gill fungus</name>
    <dbReference type="NCBI Taxonomy" id="578458"/>
    <lineage>
        <taxon>Eukaryota</taxon>
        <taxon>Fungi</taxon>
        <taxon>Dikarya</taxon>
        <taxon>Basidiomycota</taxon>
        <taxon>Agaricomycotina</taxon>
        <taxon>Agaricomycetes</taxon>
        <taxon>Agaricomycetidae</taxon>
        <taxon>Agaricales</taxon>
        <taxon>Schizophyllaceae</taxon>
        <taxon>Schizophyllum</taxon>
    </lineage>
</organism>
<dbReference type="GeneID" id="9589655"/>
<dbReference type="AlphaFoldDB" id="D8Q4N5"/>
<accession>D8Q4N5</accession>
<dbReference type="InParanoid" id="D8Q4N5"/>
<proteinExistence type="predicted"/>
<reference evidence="2 3" key="1">
    <citation type="journal article" date="2010" name="Nat. Biotechnol.">
        <title>Genome sequence of the model mushroom Schizophyllum commune.</title>
        <authorList>
            <person name="Ohm R.A."/>
            <person name="de Jong J.F."/>
            <person name="Lugones L.G."/>
            <person name="Aerts A."/>
            <person name="Kothe E."/>
            <person name="Stajich J.E."/>
            <person name="de Vries R.P."/>
            <person name="Record E."/>
            <person name="Levasseur A."/>
            <person name="Baker S.E."/>
            <person name="Bartholomew K.A."/>
            <person name="Coutinho P.M."/>
            <person name="Erdmann S."/>
            <person name="Fowler T.J."/>
            <person name="Gathman A.C."/>
            <person name="Lombard V."/>
            <person name="Henrissat B."/>
            <person name="Knabe N."/>
            <person name="Kuees U."/>
            <person name="Lilly W.W."/>
            <person name="Lindquist E."/>
            <person name="Lucas S."/>
            <person name="Magnuson J.K."/>
            <person name="Piumi F."/>
            <person name="Raudaskoski M."/>
            <person name="Salamov A."/>
            <person name="Schmutz J."/>
            <person name="Schwarze F.W.M.R."/>
            <person name="vanKuyk P.A."/>
            <person name="Horton J.S."/>
            <person name="Grigoriev I.V."/>
            <person name="Woesten H.A.B."/>
        </authorList>
    </citation>
    <scope>NUCLEOTIDE SEQUENCE [LARGE SCALE GENOMIC DNA]</scope>
    <source>
        <strain evidence="3">H4-8 / FGSC 9210</strain>
    </source>
</reference>
<feature type="region of interest" description="Disordered" evidence="1">
    <location>
        <begin position="148"/>
        <end position="180"/>
    </location>
</feature>
<protein>
    <submittedName>
        <fullName evidence="2">Uncharacterized protein</fullName>
    </submittedName>
</protein>
<feature type="region of interest" description="Disordered" evidence="1">
    <location>
        <begin position="37"/>
        <end position="56"/>
    </location>
</feature>
<dbReference type="KEGG" id="scm:SCHCO_02626426"/>
<evidence type="ECO:0000313" key="2">
    <source>
        <dbReference type="EMBL" id="EFI97267.1"/>
    </source>
</evidence>
<feature type="non-terminal residue" evidence="2">
    <location>
        <position position="304"/>
    </location>
</feature>
<name>D8Q4N5_SCHCM</name>
<gene>
    <name evidence="2" type="ORF">SCHCODRAFT_108943</name>
</gene>
<evidence type="ECO:0000256" key="1">
    <source>
        <dbReference type="SAM" id="MobiDB-lite"/>
    </source>
</evidence>
<feature type="compositionally biased region" description="Basic residues" evidence="1">
    <location>
        <begin position="46"/>
        <end position="55"/>
    </location>
</feature>
<feature type="region of interest" description="Disordered" evidence="1">
    <location>
        <begin position="110"/>
        <end position="136"/>
    </location>
</feature>
<dbReference type="VEuPathDB" id="FungiDB:SCHCODRAFT_02626426"/>
<dbReference type="HOGENOM" id="CLU_915739_0_0_1"/>